<gene>
    <name evidence="3" type="ORF">FME351_LOCUS423</name>
    <name evidence="6" type="ORF">KIK155_LOCUS23438</name>
    <name evidence="5" type="ORF">LUA448_LOCUS25298</name>
    <name evidence="4" type="ORF">TIS948_LOCUS21380</name>
    <name evidence="8" type="ORF">TSG867_LOCUS11511</name>
    <name evidence="7" type="ORF">UJA718_LOCUS10861</name>
</gene>
<evidence type="ECO:0000313" key="8">
    <source>
        <dbReference type="EMBL" id="CAF4379932.1"/>
    </source>
</evidence>
<dbReference type="Proteomes" id="UP000663873">
    <property type="component" value="Unassembled WGS sequence"/>
</dbReference>
<dbReference type="Proteomes" id="UP000663865">
    <property type="component" value="Unassembled WGS sequence"/>
</dbReference>
<evidence type="ECO:0000256" key="2">
    <source>
        <dbReference type="SAM" id="SignalP"/>
    </source>
</evidence>
<keyword evidence="2" id="KW-0732">Signal</keyword>
<evidence type="ECO:0000313" key="10">
    <source>
        <dbReference type="Proteomes" id="UP000663873"/>
    </source>
</evidence>
<sequence>MGHSFLLQFFLIVLLILAYVHSRESSYDGFDSNDYEEQQNSLAQMSDTDDPNDEESDERNVSQQRSIISHGSQNRHQLIALLRKAYSQGWKPNLIHYVPATRFGRHL</sequence>
<feature type="compositionally biased region" description="Acidic residues" evidence="1">
    <location>
        <begin position="47"/>
        <end position="57"/>
    </location>
</feature>
<evidence type="ECO:0000313" key="3">
    <source>
        <dbReference type="EMBL" id="CAF3311354.1"/>
    </source>
</evidence>
<evidence type="ECO:0000313" key="7">
    <source>
        <dbReference type="EMBL" id="CAF4272359.1"/>
    </source>
</evidence>
<proteinExistence type="predicted"/>
<feature type="region of interest" description="Disordered" evidence="1">
    <location>
        <begin position="26"/>
        <end position="72"/>
    </location>
</feature>
<reference evidence="4" key="1">
    <citation type="submission" date="2021-02" db="EMBL/GenBank/DDBJ databases">
        <authorList>
            <person name="Nowell W R."/>
        </authorList>
    </citation>
    <scope>NUCLEOTIDE SEQUENCE</scope>
</reference>
<feature type="chain" id="PRO_5035690640" evidence="2">
    <location>
        <begin position="23"/>
        <end position="107"/>
    </location>
</feature>
<evidence type="ECO:0000313" key="9">
    <source>
        <dbReference type="Proteomes" id="UP000663825"/>
    </source>
</evidence>
<dbReference type="EMBL" id="CAJNYD010003360">
    <property type="protein sequence ID" value="CAF3501043.1"/>
    <property type="molecule type" value="Genomic_DNA"/>
</dbReference>
<dbReference type="Proteomes" id="UP000663833">
    <property type="component" value="Unassembled WGS sequence"/>
</dbReference>
<dbReference type="EMBL" id="CAJOBQ010000557">
    <property type="protein sequence ID" value="CAF4379932.1"/>
    <property type="molecule type" value="Genomic_DNA"/>
</dbReference>
<keyword evidence="10" id="KW-1185">Reference proteome</keyword>
<dbReference type="EMBL" id="CAJNYV010004162">
    <property type="protein sequence ID" value="CAF3650536.1"/>
    <property type="molecule type" value="Genomic_DNA"/>
</dbReference>
<dbReference type="Proteomes" id="UP000663862">
    <property type="component" value="Unassembled WGS sequence"/>
</dbReference>
<comment type="caution">
    <text evidence="4">The sequence shown here is derived from an EMBL/GenBank/DDBJ whole genome shotgun (WGS) entry which is preliminary data.</text>
</comment>
<dbReference type="EMBL" id="CAJNYU010000010">
    <property type="protein sequence ID" value="CAF3311354.1"/>
    <property type="molecule type" value="Genomic_DNA"/>
</dbReference>
<evidence type="ECO:0000313" key="6">
    <source>
        <dbReference type="EMBL" id="CAF3650536.1"/>
    </source>
</evidence>
<organism evidence="4 9">
    <name type="scientific">Rotaria socialis</name>
    <dbReference type="NCBI Taxonomy" id="392032"/>
    <lineage>
        <taxon>Eukaryota</taxon>
        <taxon>Metazoa</taxon>
        <taxon>Spiralia</taxon>
        <taxon>Gnathifera</taxon>
        <taxon>Rotifera</taxon>
        <taxon>Eurotatoria</taxon>
        <taxon>Bdelloidea</taxon>
        <taxon>Philodinida</taxon>
        <taxon>Philodinidae</taxon>
        <taxon>Rotaria</taxon>
    </lineage>
</organism>
<dbReference type="EMBL" id="CAJOBP010001297">
    <property type="protein sequence ID" value="CAF4272359.1"/>
    <property type="molecule type" value="Genomic_DNA"/>
</dbReference>
<name>A0A817UEG7_9BILA</name>
<feature type="compositionally biased region" description="Polar residues" evidence="1">
    <location>
        <begin position="61"/>
        <end position="72"/>
    </location>
</feature>
<protein>
    <submittedName>
        <fullName evidence="4">Uncharacterized protein</fullName>
    </submittedName>
</protein>
<dbReference type="AlphaFoldDB" id="A0A817UEG7"/>
<accession>A0A817UEG7</accession>
<dbReference type="EMBL" id="CAJNXB010003669">
    <property type="protein sequence ID" value="CAF3331492.1"/>
    <property type="molecule type" value="Genomic_DNA"/>
</dbReference>
<evidence type="ECO:0000313" key="5">
    <source>
        <dbReference type="EMBL" id="CAF3501043.1"/>
    </source>
</evidence>
<feature type="signal peptide" evidence="2">
    <location>
        <begin position="1"/>
        <end position="22"/>
    </location>
</feature>
<evidence type="ECO:0000313" key="4">
    <source>
        <dbReference type="EMBL" id="CAF3331492.1"/>
    </source>
</evidence>
<evidence type="ECO:0000256" key="1">
    <source>
        <dbReference type="SAM" id="MobiDB-lite"/>
    </source>
</evidence>
<dbReference type="Proteomes" id="UP000663869">
    <property type="component" value="Unassembled WGS sequence"/>
</dbReference>
<dbReference type="Proteomes" id="UP000663825">
    <property type="component" value="Unassembled WGS sequence"/>
</dbReference>
<dbReference type="OrthoDB" id="10036993at2759"/>